<evidence type="ECO:0000313" key="5">
    <source>
        <dbReference type="Proteomes" id="UP000823632"/>
    </source>
</evidence>
<dbReference type="CDD" id="cd00761">
    <property type="entry name" value="Glyco_tranf_GTA_type"/>
    <property type="match status" value="1"/>
</dbReference>
<dbReference type="EMBL" id="JADIND010000149">
    <property type="protein sequence ID" value="MBO8431096.1"/>
    <property type="molecule type" value="Genomic_DNA"/>
</dbReference>
<dbReference type="Pfam" id="PF00535">
    <property type="entry name" value="Glycos_transf_2"/>
    <property type="match status" value="1"/>
</dbReference>
<dbReference type="InterPro" id="IPR029044">
    <property type="entry name" value="Nucleotide-diphossugar_trans"/>
</dbReference>
<gene>
    <name evidence="4" type="ORF">IAC76_06875</name>
</gene>
<proteinExistence type="predicted"/>
<comment type="caution">
    <text evidence="4">The sequence shown here is derived from an EMBL/GenBank/DDBJ whole genome shotgun (WGS) entry which is preliminary data.</text>
</comment>
<dbReference type="Proteomes" id="UP000823632">
    <property type="component" value="Unassembled WGS sequence"/>
</dbReference>
<evidence type="ECO:0000256" key="2">
    <source>
        <dbReference type="ARBA" id="ARBA00022679"/>
    </source>
</evidence>
<accession>A0A9D9DPD7</accession>
<dbReference type="AlphaFoldDB" id="A0A9D9DPD7"/>
<protein>
    <submittedName>
        <fullName evidence="4">Glycosyltransferase</fullName>
    </submittedName>
</protein>
<evidence type="ECO:0000313" key="4">
    <source>
        <dbReference type="EMBL" id="MBO8431096.1"/>
    </source>
</evidence>
<reference evidence="4" key="2">
    <citation type="journal article" date="2021" name="PeerJ">
        <title>Extensive microbial diversity within the chicken gut microbiome revealed by metagenomics and culture.</title>
        <authorList>
            <person name="Gilroy R."/>
            <person name="Ravi A."/>
            <person name="Getino M."/>
            <person name="Pursley I."/>
            <person name="Horton D.L."/>
            <person name="Alikhan N.F."/>
            <person name="Baker D."/>
            <person name="Gharbi K."/>
            <person name="Hall N."/>
            <person name="Watson M."/>
            <person name="Adriaenssens E.M."/>
            <person name="Foster-Nyarko E."/>
            <person name="Jarju S."/>
            <person name="Secka A."/>
            <person name="Antonio M."/>
            <person name="Oren A."/>
            <person name="Chaudhuri R.R."/>
            <person name="La Ragione R."/>
            <person name="Hildebrand F."/>
            <person name="Pallen M.J."/>
        </authorList>
    </citation>
    <scope>NUCLEOTIDE SEQUENCE</scope>
    <source>
        <strain evidence="4">10192</strain>
    </source>
</reference>
<dbReference type="InterPro" id="IPR001173">
    <property type="entry name" value="Glyco_trans_2-like"/>
</dbReference>
<reference evidence="4" key="1">
    <citation type="submission" date="2020-10" db="EMBL/GenBank/DDBJ databases">
        <authorList>
            <person name="Gilroy R."/>
        </authorList>
    </citation>
    <scope>NUCLEOTIDE SEQUENCE</scope>
    <source>
        <strain evidence="4">10192</strain>
    </source>
</reference>
<evidence type="ECO:0000256" key="1">
    <source>
        <dbReference type="ARBA" id="ARBA00022676"/>
    </source>
</evidence>
<sequence length="693" mass="82348">MSKISVIIPVYNVDKYLEKCLKTVTEQTFKDIEIICVNDGSTDNSAAILEKYAKSDSRIKVINKQNGGLSSAWNTGLNNVTSEYVTFVDGDDYIEPDMLELAYSAMINNDTDYVCWGANIIATSDILNIKSQKKYHKIRYCGLQKVDNNLIRKTVVTVWSKLYKTSIIKSNEIYFPTKSGHDDNAFWLMYAPYTKNGYYIPKYLYNYIQRKNSIMDLRRKESTEKIFDNIQLIPPLINYYNTHNLTEKHYDLLITNIKKLFLNDFKFKKGKYKKEVLEKCSKDLNSIKLNELYKSEFINAIRKQDIKYLENSYTCKPAEKLFSIKNQSEYIAICIFGLKITIKHKPKIYRETISTNEKILNLEINQILDSGLFDSEYYIKTNPELKLKKREAAKHYLTKGWKTGKNPCAEFDGTNYIKRYKKIKYNPLLYFLNEGRYDYKDAFLYNKYRYDKNSIKNYLEYKKTRTSDKVVYTCITNDYDDLKEIEGYTYINSDWDYVCFTDNEELIKQKQTGIWEIRPLKFNGLDNTRNSRWHKINPHIVLPEYQQSLFIDANINILTAKIFKIIEQNTKDLMLAEHANTICLYKEFEWIFRANIDKPEIMNSYYNLIKTEGFPQNYGLPENNIIYRKHNKAEIISIMNDWWYMLEHYSRRDQLSLPYVLWKHNIKCENVICFPNTRIDYKNFCTFVHKGRR</sequence>
<dbReference type="GO" id="GO:0016757">
    <property type="term" value="F:glycosyltransferase activity"/>
    <property type="evidence" value="ECO:0007669"/>
    <property type="project" value="UniProtKB-KW"/>
</dbReference>
<dbReference type="PANTHER" id="PTHR22916">
    <property type="entry name" value="GLYCOSYLTRANSFERASE"/>
    <property type="match status" value="1"/>
</dbReference>
<name>A0A9D9DPD7_9BACT</name>
<keyword evidence="1" id="KW-0328">Glycosyltransferase</keyword>
<feature type="domain" description="Glycosyltransferase 2-like" evidence="3">
    <location>
        <begin position="5"/>
        <end position="123"/>
    </location>
</feature>
<keyword evidence="2" id="KW-0808">Transferase</keyword>
<dbReference type="Gene3D" id="3.90.550.10">
    <property type="entry name" value="Spore Coat Polysaccharide Biosynthesis Protein SpsA, Chain A"/>
    <property type="match status" value="1"/>
</dbReference>
<evidence type="ECO:0000259" key="3">
    <source>
        <dbReference type="Pfam" id="PF00535"/>
    </source>
</evidence>
<dbReference type="PANTHER" id="PTHR22916:SF51">
    <property type="entry name" value="GLYCOSYLTRANSFERASE EPSH-RELATED"/>
    <property type="match status" value="1"/>
</dbReference>
<organism evidence="4 5">
    <name type="scientific">Candidatus Scatousia excrementipullorum</name>
    <dbReference type="NCBI Taxonomy" id="2840936"/>
    <lineage>
        <taxon>Bacteria</taxon>
        <taxon>Candidatus Scatousia</taxon>
    </lineage>
</organism>
<dbReference type="SUPFAM" id="SSF53448">
    <property type="entry name" value="Nucleotide-diphospho-sugar transferases"/>
    <property type="match status" value="1"/>
</dbReference>